<organism evidence="2">
    <name type="scientific">Ixodes ricinus</name>
    <name type="common">Common tick</name>
    <name type="synonym">Acarus ricinus</name>
    <dbReference type="NCBI Taxonomy" id="34613"/>
    <lineage>
        <taxon>Eukaryota</taxon>
        <taxon>Metazoa</taxon>
        <taxon>Ecdysozoa</taxon>
        <taxon>Arthropoda</taxon>
        <taxon>Chelicerata</taxon>
        <taxon>Arachnida</taxon>
        <taxon>Acari</taxon>
        <taxon>Parasitiformes</taxon>
        <taxon>Ixodida</taxon>
        <taxon>Ixodoidea</taxon>
        <taxon>Ixodidae</taxon>
        <taxon>Ixodinae</taxon>
        <taxon>Ixodes</taxon>
    </lineage>
</organism>
<dbReference type="EMBL" id="GIFC01014166">
    <property type="protein sequence ID" value="MXU96249.1"/>
    <property type="molecule type" value="Transcribed_RNA"/>
</dbReference>
<protein>
    <submittedName>
        <fullName evidence="2">Uncharacterized protein</fullName>
    </submittedName>
</protein>
<reference evidence="2" key="1">
    <citation type="submission" date="2019-12" db="EMBL/GenBank/DDBJ databases">
        <title>An insight into the sialome of adult female Ixodes ricinus ticks feeding for 6 days.</title>
        <authorList>
            <person name="Perner J."/>
            <person name="Ribeiro J.M.C."/>
        </authorList>
    </citation>
    <scope>NUCLEOTIDE SEQUENCE</scope>
    <source>
        <strain evidence="2">Semi-engorged</strain>
        <tissue evidence="2">Salivary glands</tissue>
    </source>
</reference>
<evidence type="ECO:0000313" key="2">
    <source>
        <dbReference type="EMBL" id="MXU96249.1"/>
    </source>
</evidence>
<accession>A0A6B0V2K9</accession>
<evidence type="ECO:0000256" key="1">
    <source>
        <dbReference type="SAM" id="MobiDB-lite"/>
    </source>
</evidence>
<feature type="compositionally biased region" description="Polar residues" evidence="1">
    <location>
        <begin position="99"/>
        <end position="108"/>
    </location>
</feature>
<feature type="region of interest" description="Disordered" evidence="1">
    <location>
        <begin position="65"/>
        <end position="120"/>
    </location>
</feature>
<proteinExistence type="predicted"/>
<sequence>MNFFFFFSSLVYCIIFPVHLEEARVHSQTFLSFRALLLGKFPLVNMVHVTRFLFPLRRSRRKRITTRPKYNLKPSLSTPQKGPRNKLPGSRRLGRCENSDTPNSMKSCDTTDRAECSGDPTSQIQRRTRCCNGWLNPLPVVLSSQCYGTQCGVFRFPPSSFSPPSRRCDEPNAGLTRSQIREIPCLHDCNAHFFSGKCELKFACALQSNP</sequence>
<dbReference type="AlphaFoldDB" id="A0A6B0V2K9"/>
<name>A0A6B0V2K9_IXORI</name>